<evidence type="ECO:0000259" key="2">
    <source>
        <dbReference type="PROSITE" id="PS50405"/>
    </source>
</evidence>
<dbReference type="SFLD" id="SFLDG00358">
    <property type="entry name" value="Main_(cytGST)"/>
    <property type="match status" value="1"/>
</dbReference>
<name>A0ABW3P0J3_9SPHN</name>
<dbReference type="InterPro" id="IPR010987">
    <property type="entry name" value="Glutathione-S-Trfase_C-like"/>
</dbReference>
<dbReference type="InterPro" id="IPR040079">
    <property type="entry name" value="Glutathione_S-Trfase"/>
</dbReference>
<protein>
    <submittedName>
        <fullName evidence="3">Glutathione S-transferase family protein</fullName>
    </submittedName>
</protein>
<dbReference type="RefSeq" id="WP_380910596.1">
    <property type="nucleotide sequence ID" value="NZ_JBHTLS010000119.1"/>
</dbReference>
<gene>
    <name evidence="3" type="ORF">ACFQ24_09345</name>
</gene>
<organism evidence="3 4">
    <name type="scientific">Sphingobium olei</name>
    <dbReference type="NCBI Taxonomy" id="420955"/>
    <lineage>
        <taxon>Bacteria</taxon>
        <taxon>Pseudomonadati</taxon>
        <taxon>Pseudomonadota</taxon>
        <taxon>Alphaproteobacteria</taxon>
        <taxon>Sphingomonadales</taxon>
        <taxon>Sphingomonadaceae</taxon>
        <taxon>Sphingobium</taxon>
    </lineage>
</organism>
<keyword evidence="4" id="KW-1185">Reference proteome</keyword>
<dbReference type="SUPFAM" id="SSF52833">
    <property type="entry name" value="Thioredoxin-like"/>
    <property type="match status" value="1"/>
</dbReference>
<proteinExistence type="predicted"/>
<dbReference type="CDD" id="cd00299">
    <property type="entry name" value="GST_C_family"/>
    <property type="match status" value="1"/>
</dbReference>
<dbReference type="Pfam" id="PF13417">
    <property type="entry name" value="GST_N_3"/>
    <property type="match status" value="1"/>
</dbReference>
<dbReference type="InterPro" id="IPR036282">
    <property type="entry name" value="Glutathione-S-Trfase_C_sf"/>
</dbReference>
<comment type="caution">
    <text evidence="3">The sequence shown here is derived from an EMBL/GenBank/DDBJ whole genome shotgun (WGS) entry which is preliminary data.</text>
</comment>
<dbReference type="CDD" id="cd00570">
    <property type="entry name" value="GST_N_family"/>
    <property type="match status" value="1"/>
</dbReference>
<dbReference type="Gene3D" id="1.20.1050.10">
    <property type="match status" value="1"/>
</dbReference>
<dbReference type="PROSITE" id="PS50404">
    <property type="entry name" value="GST_NTER"/>
    <property type="match status" value="1"/>
</dbReference>
<dbReference type="SUPFAM" id="SSF47616">
    <property type="entry name" value="GST C-terminal domain-like"/>
    <property type="match status" value="1"/>
</dbReference>
<dbReference type="InterPro" id="IPR036249">
    <property type="entry name" value="Thioredoxin-like_sf"/>
</dbReference>
<dbReference type="PROSITE" id="PS50405">
    <property type="entry name" value="GST_CTER"/>
    <property type="match status" value="1"/>
</dbReference>
<dbReference type="EMBL" id="JBHTLS010000119">
    <property type="protein sequence ID" value="MFD1105075.1"/>
    <property type="molecule type" value="Genomic_DNA"/>
</dbReference>
<dbReference type="Gene3D" id="3.40.30.10">
    <property type="entry name" value="Glutaredoxin"/>
    <property type="match status" value="1"/>
</dbReference>
<dbReference type="PANTHER" id="PTHR44051:SF8">
    <property type="entry name" value="GLUTATHIONE S-TRANSFERASE GSTA"/>
    <property type="match status" value="1"/>
</dbReference>
<dbReference type="InterPro" id="IPR004045">
    <property type="entry name" value="Glutathione_S-Trfase_N"/>
</dbReference>
<dbReference type="PROSITE" id="PS51354">
    <property type="entry name" value="GLUTAREDOXIN_2"/>
    <property type="match status" value="1"/>
</dbReference>
<evidence type="ECO:0000313" key="4">
    <source>
        <dbReference type="Proteomes" id="UP001597203"/>
    </source>
</evidence>
<dbReference type="SFLD" id="SFLDS00019">
    <property type="entry name" value="Glutathione_Transferase_(cytos"/>
    <property type="match status" value="1"/>
</dbReference>
<dbReference type="Proteomes" id="UP001597203">
    <property type="component" value="Unassembled WGS sequence"/>
</dbReference>
<evidence type="ECO:0000259" key="1">
    <source>
        <dbReference type="PROSITE" id="PS50404"/>
    </source>
</evidence>
<sequence length="219" mass="24465">MILYYHPLSSYCWKVLVALYESGVPFERRILADEAAAAEWQALWPLGKFPILRDPVRGETVAEASIIIEYLALHDPGSFRPIPADPDAALEVRLMDRLLDNYVMTPVQALVADRLRPEDRRDPMAVEQARALLERAYALIESRIEGRVWAGGDAFTLADCAAAPALFYADAIVPLGKDCPALTAYLDRLKARPNVARVLEEKQPYWSMFPFADGPLAAH</sequence>
<dbReference type="PANTHER" id="PTHR44051">
    <property type="entry name" value="GLUTATHIONE S-TRANSFERASE-RELATED"/>
    <property type="match status" value="1"/>
</dbReference>
<evidence type="ECO:0000313" key="3">
    <source>
        <dbReference type="EMBL" id="MFD1105075.1"/>
    </source>
</evidence>
<reference evidence="4" key="1">
    <citation type="journal article" date="2019" name="Int. J. Syst. Evol. Microbiol.">
        <title>The Global Catalogue of Microorganisms (GCM) 10K type strain sequencing project: providing services to taxonomists for standard genome sequencing and annotation.</title>
        <authorList>
            <consortium name="The Broad Institute Genomics Platform"/>
            <consortium name="The Broad Institute Genome Sequencing Center for Infectious Disease"/>
            <person name="Wu L."/>
            <person name="Ma J."/>
        </authorList>
    </citation>
    <scope>NUCLEOTIDE SEQUENCE [LARGE SCALE GENOMIC DNA]</scope>
    <source>
        <strain evidence="4">CCUG 54329</strain>
    </source>
</reference>
<accession>A0ABW3P0J3</accession>
<feature type="domain" description="GST N-terminal" evidence="1">
    <location>
        <begin position="1"/>
        <end position="79"/>
    </location>
</feature>
<dbReference type="Pfam" id="PF13410">
    <property type="entry name" value="GST_C_2"/>
    <property type="match status" value="1"/>
</dbReference>
<feature type="domain" description="GST C-terminal" evidence="2">
    <location>
        <begin position="88"/>
        <end position="208"/>
    </location>
</feature>